<name>A0A256G774_9HYPH</name>
<sequence length="41" mass="4706">MGNCLFCLDRVNLSLTLKLLTTHNDTVILTLNPIIFLVERF</sequence>
<organism evidence="1 2">
    <name type="scientific">Brucella pseudogrignonensis</name>
    <dbReference type="NCBI Taxonomy" id="419475"/>
    <lineage>
        <taxon>Bacteria</taxon>
        <taxon>Pseudomonadati</taxon>
        <taxon>Pseudomonadota</taxon>
        <taxon>Alphaproteobacteria</taxon>
        <taxon>Hyphomicrobiales</taxon>
        <taxon>Brucellaceae</taxon>
        <taxon>Brucella/Ochrobactrum group</taxon>
        <taxon>Brucella</taxon>
    </lineage>
</organism>
<accession>A0A256G774</accession>
<dbReference type="AlphaFoldDB" id="A0A256G774"/>
<proteinExistence type="predicted"/>
<gene>
    <name evidence="1" type="ORF">CEV34_4096</name>
</gene>
<keyword evidence="2" id="KW-1185">Reference proteome</keyword>
<evidence type="ECO:0000313" key="2">
    <source>
        <dbReference type="Proteomes" id="UP000216188"/>
    </source>
</evidence>
<evidence type="ECO:0000313" key="1">
    <source>
        <dbReference type="EMBL" id="OYR22898.1"/>
    </source>
</evidence>
<comment type="caution">
    <text evidence="1">The sequence shown here is derived from an EMBL/GenBank/DDBJ whole genome shotgun (WGS) entry which is preliminary data.</text>
</comment>
<dbReference type="EMBL" id="NNRM01000042">
    <property type="protein sequence ID" value="OYR22898.1"/>
    <property type="molecule type" value="Genomic_DNA"/>
</dbReference>
<reference evidence="1 2" key="1">
    <citation type="submission" date="2017-07" db="EMBL/GenBank/DDBJ databases">
        <title>Phylogenetic study on the rhizospheric bacterium Ochrobactrum sp. A44.</title>
        <authorList>
            <person name="Krzyzanowska D.M."/>
            <person name="Ossowicki A."/>
            <person name="Rajewska M."/>
            <person name="Maciag T."/>
            <person name="Kaczynski Z."/>
            <person name="Czerwicka M."/>
            <person name="Jafra S."/>
        </authorList>
    </citation>
    <scope>NUCLEOTIDE SEQUENCE [LARGE SCALE GENOMIC DNA]</scope>
    <source>
        <strain evidence="1 2">CCUG 30717</strain>
    </source>
</reference>
<protein>
    <submittedName>
        <fullName evidence="1">Uncharacterized protein</fullName>
    </submittedName>
</protein>
<dbReference type="Proteomes" id="UP000216188">
    <property type="component" value="Unassembled WGS sequence"/>
</dbReference>